<proteinExistence type="inferred from homology"/>
<dbReference type="PROSITE" id="PS51184">
    <property type="entry name" value="JMJC"/>
    <property type="match status" value="1"/>
</dbReference>
<comment type="subcellular location">
    <subcellularLocation>
        <location evidence="3">Nucleus</location>
    </subcellularLocation>
</comment>
<dbReference type="GO" id="GO:0032453">
    <property type="term" value="F:histone H3K4 demethylase activity"/>
    <property type="evidence" value="ECO:0007669"/>
    <property type="project" value="TreeGrafter"/>
</dbReference>
<comment type="cofactor">
    <cofactor evidence="3">
        <name>Fe(2+)</name>
        <dbReference type="ChEBI" id="CHEBI:29033"/>
    </cofactor>
    <text evidence="3">Binds 1 Fe(2+) ion per subunit.</text>
</comment>
<accession>A0A9K3KWE8</accession>
<dbReference type="Pfam" id="PF08007">
    <property type="entry name" value="JmjC_2"/>
    <property type="match status" value="1"/>
</dbReference>
<keyword evidence="1 3" id="KW-0479">Metal-binding</keyword>
<reference evidence="6" key="2">
    <citation type="submission" date="2021-04" db="EMBL/GenBank/DDBJ databases">
        <authorList>
            <person name="Podell S."/>
        </authorList>
    </citation>
    <scope>NUCLEOTIDE SEQUENCE</scope>
    <source>
        <strain evidence="6">Hildebrandi</strain>
    </source>
</reference>
<dbReference type="GO" id="GO:0005730">
    <property type="term" value="C:nucleolus"/>
    <property type="evidence" value="ECO:0007669"/>
    <property type="project" value="TreeGrafter"/>
</dbReference>
<comment type="function">
    <text evidence="3">Oxygenase that can act as both a histone lysine demethylase and a ribosomal histidine hydroxylase.</text>
</comment>
<evidence type="ECO:0000256" key="2">
    <source>
        <dbReference type="ARBA" id="ARBA00023004"/>
    </source>
</evidence>
<feature type="compositionally biased region" description="Polar residues" evidence="4">
    <location>
        <begin position="45"/>
        <end position="58"/>
    </location>
</feature>
<evidence type="ECO:0000313" key="6">
    <source>
        <dbReference type="EMBL" id="KAG7350388.1"/>
    </source>
</evidence>
<keyword evidence="7" id="KW-1185">Reference proteome</keyword>
<dbReference type="GO" id="GO:0005506">
    <property type="term" value="F:iron ion binding"/>
    <property type="evidence" value="ECO:0007669"/>
    <property type="project" value="UniProtKB-UniRule"/>
</dbReference>
<feature type="domain" description="JmjC" evidence="5">
    <location>
        <begin position="187"/>
        <end position="336"/>
    </location>
</feature>
<dbReference type="EMBL" id="JAGRRH010000018">
    <property type="protein sequence ID" value="KAG7350388.1"/>
    <property type="molecule type" value="Genomic_DNA"/>
</dbReference>
<dbReference type="GO" id="GO:0051864">
    <property type="term" value="F:histone H3K36 demethylase activity"/>
    <property type="evidence" value="ECO:0007669"/>
    <property type="project" value="TreeGrafter"/>
</dbReference>
<dbReference type="Proteomes" id="UP000693970">
    <property type="component" value="Unassembled WGS sequence"/>
</dbReference>
<gene>
    <name evidence="6" type="ORF">IV203_009748</name>
</gene>
<protein>
    <recommendedName>
        <fullName evidence="3">Bifunctional lysine-specific demethylase and histidyl-hydroxylase</fullName>
        <ecNumber evidence="3">1.14.11.-</ecNumber>
    </recommendedName>
</protein>
<dbReference type="OrthoDB" id="425950at2759"/>
<keyword evidence="3" id="KW-0560">Oxidoreductase</keyword>
<keyword evidence="3" id="KW-0223">Dioxygenase</keyword>
<keyword evidence="3" id="KW-0539">Nucleus</keyword>
<evidence type="ECO:0000256" key="4">
    <source>
        <dbReference type="SAM" id="MobiDB-lite"/>
    </source>
</evidence>
<evidence type="ECO:0000313" key="7">
    <source>
        <dbReference type="Proteomes" id="UP000693970"/>
    </source>
</evidence>
<evidence type="ECO:0000256" key="1">
    <source>
        <dbReference type="ARBA" id="ARBA00022723"/>
    </source>
</evidence>
<keyword evidence="3" id="KW-0804">Transcription</keyword>
<dbReference type="EC" id="1.14.11.-" evidence="3"/>
<reference evidence="6" key="1">
    <citation type="journal article" date="2021" name="Sci. Rep.">
        <title>Diploid genomic architecture of Nitzschia inconspicua, an elite biomass production diatom.</title>
        <authorList>
            <person name="Oliver A."/>
            <person name="Podell S."/>
            <person name="Pinowska A."/>
            <person name="Traller J.C."/>
            <person name="Smith S.R."/>
            <person name="McClure R."/>
            <person name="Beliaev A."/>
            <person name="Bohutskyi P."/>
            <person name="Hill E.A."/>
            <person name="Rabines A."/>
            <person name="Zheng H."/>
            <person name="Allen L.Z."/>
            <person name="Kuo A."/>
            <person name="Grigoriev I.V."/>
            <person name="Allen A.E."/>
            <person name="Hazlebeck D."/>
            <person name="Allen E.E."/>
        </authorList>
    </citation>
    <scope>NUCLEOTIDE SEQUENCE</scope>
    <source>
        <strain evidence="6">Hildebrandi</strain>
    </source>
</reference>
<keyword evidence="3" id="KW-0805">Transcription regulation</keyword>
<dbReference type="InterPro" id="IPR039994">
    <property type="entry name" value="NO66-like"/>
</dbReference>
<comment type="similarity">
    <text evidence="3">Belongs to the ROX family.</text>
</comment>
<organism evidence="6 7">
    <name type="scientific">Nitzschia inconspicua</name>
    <dbReference type="NCBI Taxonomy" id="303405"/>
    <lineage>
        <taxon>Eukaryota</taxon>
        <taxon>Sar</taxon>
        <taxon>Stramenopiles</taxon>
        <taxon>Ochrophyta</taxon>
        <taxon>Bacillariophyta</taxon>
        <taxon>Bacillariophyceae</taxon>
        <taxon>Bacillariophycidae</taxon>
        <taxon>Bacillariales</taxon>
        <taxon>Bacillariaceae</taxon>
        <taxon>Nitzschia</taxon>
    </lineage>
</organism>
<feature type="compositionally biased region" description="Basic and acidic residues" evidence="4">
    <location>
        <begin position="101"/>
        <end position="116"/>
    </location>
</feature>
<comment type="caution">
    <text evidence="6">The sequence shown here is derived from an EMBL/GenBank/DDBJ whole genome shotgun (WGS) entry which is preliminary data.</text>
</comment>
<evidence type="ECO:0000256" key="3">
    <source>
        <dbReference type="RuleBase" id="RU366061"/>
    </source>
</evidence>
<dbReference type="PANTHER" id="PTHR13096">
    <property type="entry name" value="MINA53 MYC INDUCED NUCLEAR ANTIGEN"/>
    <property type="match status" value="1"/>
</dbReference>
<name>A0A9K3KWE8_9STRA</name>
<dbReference type="AlphaFoldDB" id="A0A9K3KWE8"/>
<feature type="region of interest" description="Disordered" evidence="4">
    <location>
        <begin position="38"/>
        <end position="58"/>
    </location>
</feature>
<dbReference type="PANTHER" id="PTHR13096:SF8">
    <property type="entry name" value="RIBOSOMAL OXYGENASE 1"/>
    <property type="match status" value="1"/>
</dbReference>
<keyword evidence="2 3" id="KW-0408">Iron</keyword>
<evidence type="ECO:0000259" key="5">
    <source>
        <dbReference type="PROSITE" id="PS51184"/>
    </source>
</evidence>
<feature type="region of interest" description="Disordered" evidence="4">
    <location>
        <begin position="89"/>
        <end position="116"/>
    </location>
</feature>
<dbReference type="InterPro" id="IPR003347">
    <property type="entry name" value="JmjC_dom"/>
</dbReference>
<sequence>MFRIGVVVLFVSIFFVKSIIGFRMTRPLQRRQSVGQMFVSRGPPASSSTDGASTTKSSKVLQSILGEMSTDEFFDKIWQKQPKIVSRSVGIKKEEEEDDDDKNKVGEKPKDPSFDAKKMKTQPLEETIRQAWNVLTELMQRAPLLDRNEENLELPVVMMDGNVQRLEDVMERYGTTQTLFSAYLDGCSIVQNHADLISPWIAALCLDLQSIFPYVFAQTYLTPPLSQTLNPHADDRDVIVIQLLGQKEWSVYQDVPIPYPYPHEQVGKRPDLPVPPQVLNGPTSISKTLRPGDVLYIPRGHVHQAFSSDDLSLHITIATATFDWTLGATVHRLTQAILMQDMESRKSMLPLHNREQAQKQLDRAMDILKREITLEELERNVMFRTERHLQMDDPLRRSLIQESIPMGGIPIQQQSSSSTTECVGPQAASRVTWNTVLRAATAEEKESVDLSGQVGMCIREDTKADILAAASRFKDGNNSTPVSELRSLNADLNTNPFVCDLTLLAFARQAVSLGALAVVT</sequence>